<protein>
    <submittedName>
        <fullName evidence="1">Uncharacterized protein</fullName>
    </submittedName>
</protein>
<evidence type="ECO:0000313" key="2">
    <source>
        <dbReference type="Proteomes" id="UP001174691"/>
    </source>
</evidence>
<organism evidence="1 2">
    <name type="scientific">Coniochaeta hoffmannii</name>
    <dbReference type="NCBI Taxonomy" id="91930"/>
    <lineage>
        <taxon>Eukaryota</taxon>
        <taxon>Fungi</taxon>
        <taxon>Dikarya</taxon>
        <taxon>Ascomycota</taxon>
        <taxon>Pezizomycotina</taxon>
        <taxon>Sordariomycetes</taxon>
        <taxon>Sordariomycetidae</taxon>
        <taxon>Coniochaetales</taxon>
        <taxon>Coniochaetaceae</taxon>
        <taxon>Coniochaeta</taxon>
    </lineage>
</organism>
<proteinExistence type="predicted"/>
<name>A0AA38RJS0_9PEZI</name>
<sequence>MGEKGGRYNRVVRRFEIWMEGVRDVVASRDGGVGKGMDVEFVSDLDAGWKGECEGLARKLGECRDVIGVLGRVEGESSLARILSGTDALVEDMLAGLDLMLAIEREAVARENDWVRSVNREGDGEDDTPRAGAIWRAF</sequence>
<dbReference type="EMBL" id="JANBVN010000079">
    <property type="protein sequence ID" value="KAJ9149586.1"/>
    <property type="molecule type" value="Genomic_DNA"/>
</dbReference>
<dbReference type="AlphaFoldDB" id="A0AA38RJS0"/>
<reference evidence="1" key="1">
    <citation type="submission" date="2022-07" db="EMBL/GenBank/DDBJ databases">
        <title>Fungi with potential for degradation of polypropylene.</title>
        <authorList>
            <person name="Gostincar C."/>
        </authorList>
    </citation>
    <scope>NUCLEOTIDE SEQUENCE</scope>
    <source>
        <strain evidence="1">EXF-13287</strain>
    </source>
</reference>
<gene>
    <name evidence="1" type="ORF">NKR19_g5672</name>
</gene>
<keyword evidence="2" id="KW-1185">Reference proteome</keyword>
<evidence type="ECO:0000313" key="1">
    <source>
        <dbReference type="EMBL" id="KAJ9149586.1"/>
    </source>
</evidence>
<comment type="caution">
    <text evidence="1">The sequence shown here is derived from an EMBL/GenBank/DDBJ whole genome shotgun (WGS) entry which is preliminary data.</text>
</comment>
<dbReference type="Proteomes" id="UP001174691">
    <property type="component" value="Unassembled WGS sequence"/>
</dbReference>
<accession>A0AA38RJS0</accession>